<feature type="domain" description="Sulfotransferase" evidence="4">
    <location>
        <begin position="4"/>
        <end position="121"/>
    </location>
</feature>
<evidence type="ECO:0000256" key="1">
    <source>
        <dbReference type="ARBA" id="ARBA00005771"/>
    </source>
</evidence>
<proteinExistence type="inferred from homology"/>
<keyword evidence="6" id="KW-1185">Reference proteome</keyword>
<evidence type="ECO:0000313" key="6">
    <source>
        <dbReference type="Proteomes" id="UP001210211"/>
    </source>
</evidence>
<dbReference type="InterPro" id="IPR000863">
    <property type="entry name" value="Sulfotransferase_dom"/>
</dbReference>
<comment type="similarity">
    <text evidence="1 3">Belongs to the sulfotransferase 1 family.</text>
</comment>
<organism evidence="5 6">
    <name type="scientific">Rhynchospora tenuis</name>
    <dbReference type="NCBI Taxonomy" id="198213"/>
    <lineage>
        <taxon>Eukaryota</taxon>
        <taxon>Viridiplantae</taxon>
        <taxon>Streptophyta</taxon>
        <taxon>Embryophyta</taxon>
        <taxon>Tracheophyta</taxon>
        <taxon>Spermatophyta</taxon>
        <taxon>Magnoliopsida</taxon>
        <taxon>Liliopsida</taxon>
        <taxon>Poales</taxon>
        <taxon>Cyperaceae</taxon>
        <taxon>Cyperoideae</taxon>
        <taxon>Rhynchosporeae</taxon>
        <taxon>Rhynchospora</taxon>
    </lineage>
</organism>
<dbReference type="Pfam" id="PF00685">
    <property type="entry name" value="Sulfotransfer_1"/>
    <property type="match status" value="1"/>
</dbReference>
<gene>
    <name evidence="5" type="ORF">LUZ61_015608</name>
</gene>
<dbReference type="AlphaFoldDB" id="A0AAD5Z3Y6"/>
<evidence type="ECO:0000256" key="3">
    <source>
        <dbReference type="RuleBase" id="RU361155"/>
    </source>
</evidence>
<dbReference type="GO" id="GO:0008146">
    <property type="term" value="F:sulfotransferase activity"/>
    <property type="evidence" value="ECO:0007669"/>
    <property type="project" value="InterPro"/>
</dbReference>
<dbReference type="InterPro" id="IPR027417">
    <property type="entry name" value="P-loop_NTPase"/>
</dbReference>
<accession>A0AAD5Z3Y6</accession>
<dbReference type="PANTHER" id="PTHR11783">
    <property type="entry name" value="SULFOTRANSFERASE SULT"/>
    <property type="match status" value="1"/>
</dbReference>
<reference evidence="5 6" key="1">
    <citation type="journal article" date="2022" name="Cell">
        <title>Repeat-based holocentromeres influence genome architecture and karyotype evolution.</title>
        <authorList>
            <person name="Hofstatter P.G."/>
            <person name="Thangavel G."/>
            <person name="Lux T."/>
            <person name="Neumann P."/>
            <person name="Vondrak T."/>
            <person name="Novak P."/>
            <person name="Zhang M."/>
            <person name="Costa L."/>
            <person name="Castellani M."/>
            <person name="Scott A."/>
            <person name="Toegelov H."/>
            <person name="Fuchs J."/>
            <person name="Mata-Sucre Y."/>
            <person name="Dias Y."/>
            <person name="Vanzela A.L.L."/>
            <person name="Huettel B."/>
            <person name="Almeida C.C.S."/>
            <person name="Simkova H."/>
            <person name="Souza G."/>
            <person name="Pedrosa-Harand A."/>
            <person name="Macas J."/>
            <person name="Mayer K.F.X."/>
            <person name="Houben A."/>
            <person name="Marques A."/>
        </authorList>
    </citation>
    <scope>NUCLEOTIDE SEQUENCE [LARGE SCALE GENOMIC DNA]</scope>
    <source>
        <strain evidence="5">RhyTen1mFocal</strain>
    </source>
</reference>
<name>A0AAD5Z3Y6_9POAL</name>
<comment type="caution">
    <text evidence="5">The sequence shown here is derived from an EMBL/GenBank/DDBJ whole genome shotgun (WGS) entry which is preliminary data.</text>
</comment>
<evidence type="ECO:0000313" key="5">
    <source>
        <dbReference type="EMBL" id="KAJ3686444.1"/>
    </source>
</evidence>
<keyword evidence="2 3" id="KW-0808">Transferase</keyword>
<dbReference type="Proteomes" id="UP001210211">
    <property type="component" value="Unassembled WGS sequence"/>
</dbReference>
<dbReference type="EMBL" id="JAMRDG010000002">
    <property type="protein sequence ID" value="KAJ3686444.1"/>
    <property type="molecule type" value="Genomic_DNA"/>
</dbReference>
<dbReference type="Gene3D" id="3.40.50.300">
    <property type="entry name" value="P-loop containing nucleotide triphosphate hydrolases"/>
    <property type="match status" value="1"/>
</dbReference>
<dbReference type="EC" id="2.8.2.-" evidence="3"/>
<protein>
    <recommendedName>
        <fullName evidence="3">Sulfotransferase</fullName>
        <ecNumber evidence="3">2.8.2.-</ecNumber>
    </recommendedName>
</protein>
<evidence type="ECO:0000259" key="4">
    <source>
        <dbReference type="Pfam" id="PF00685"/>
    </source>
</evidence>
<sequence length="124" mass="14417">MSLGYWEESKRKPEKVLFLKYENILQEPVKQAKQLAHFIGCPYSEAEESQGLVEQIVELCSFQKLKDLDVNKCGKRLMGNMHISHTYYFRKGEAGDWKSHMTQEMGQRLDVVIEEKFNGCGLQI</sequence>
<dbReference type="SUPFAM" id="SSF52540">
    <property type="entry name" value="P-loop containing nucleoside triphosphate hydrolases"/>
    <property type="match status" value="1"/>
</dbReference>
<evidence type="ECO:0000256" key="2">
    <source>
        <dbReference type="ARBA" id="ARBA00022679"/>
    </source>
</evidence>